<reference evidence="2" key="1">
    <citation type="submission" date="2016-10" db="EMBL/GenBank/DDBJ databases">
        <authorList>
            <person name="de Groot N.N."/>
        </authorList>
    </citation>
    <scope>NUCLEOTIDE SEQUENCE [LARGE SCALE GENOMIC DNA]</scope>
    <source>
        <strain evidence="2">10nlg</strain>
    </source>
</reference>
<gene>
    <name evidence="1" type="ORF">SAMN05444126_11950</name>
</gene>
<evidence type="ECO:0000313" key="2">
    <source>
        <dbReference type="Proteomes" id="UP000199318"/>
    </source>
</evidence>
<dbReference type="InterPro" id="IPR025716">
    <property type="entry name" value="Post-transcriptional_regulator"/>
</dbReference>
<dbReference type="Pfam" id="PF13797">
    <property type="entry name" value="Post_transc_reg"/>
    <property type="match status" value="1"/>
</dbReference>
<keyword evidence="2" id="KW-1185">Reference proteome</keyword>
<dbReference type="Proteomes" id="UP000199318">
    <property type="component" value="Unassembled WGS sequence"/>
</dbReference>
<dbReference type="AlphaFoldDB" id="A0A1H9VC92"/>
<organism evidence="1 2">
    <name type="scientific">Salisediminibacterium halotolerans</name>
    <dbReference type="NCBI Taxonomy" id="517425"/>
    <lineage>
        <taxon>Bacteria</taxon>
        <taxon>Bacillati</taxon>
        <taxon>Bacillota</taxon>
        <taxon>Bacilli</taxon>
        <taxon>Bacillales</taxon>
        <taxon>Bacillaceae</taxon>
        <taxon>Salisediminibacterium</taxon>
    </lineage>
</organism>
<evidence type="ECO:0000313" key="1">
    <source>
        <dbReference type="EMBL" id="SES19064.1"/>
    </source>
</evidence>
<protein>
    <submittedName>
        <fullName evidence="1">Post-transcriptional regulator</fullName>
    </submittedName>
</protein>
<dbReference type="STRING" id="1464123.SAMN05444126_11950"/>
<name>A0A1H9VC92_9BACI</name>
<proteinExistence type="predicted"/>
<accession>A0A1H9VC92</accession>
<comment type="caution">
    <text evidence="1">The sequence shown here is derived from an EMBL/GenBank/DDBJ whole genome shotgun (WGS) entry which is preliminary data.</text>
</comment>
<dbReference type="RefSeq" id="WP_093073654.1">
    <property type="nucleotide sequence ID" value="NZ_FOGV01000019.1"/>
</dbReference>
<sequence>MTIEQWSYWKLKLSPLIESKLEEMQLLGYDTVTSEGIWELFVNKIEKDPERPDPIRTHWMVSKLLRLSPNDYMTSLTVSAYKSPDWFESGEALDLRSERERSAVSEDTADD</sequence>
<dbReference type="EMBL" id="FOGV01000019">
    <property type="protein sequence ID" value="SES19064.1"/>
    <property type="molecule type" value="Genomic_DNA"/>
</dbReference>
<dbReference type="OrthoDB" id="2990595at2"/>